<dbReference type="EMBL" id="JAVDRF010000005">
    <property type="protein sequence ID" value="MDR6537255.1"/>
    <property type="molecule type" value="Genomic_DNA"/>
</dbReference>
<feature type="region of interest" description="Disordered" evidence="4">
    <location>
        <begin position="1"/>
        <end position="20"/>
    </location>
</feature>
<dbReference type="EC" id="3.1.21.3" evidence="6"/>
<dbReference type="InterPro" id="IPR000055">
    <property type="entry name" value="Restrct_endonuc_typeI_TRD"/>
</dbReference>
<evidence type="ECO:0000256" key="4">
    <source>
        <dbReference type="SAM" id="MobiDB-lite"/>
    </source>
</evidence>
<protein>
    <submittedName>
        <fullName evidence="6">Type I restriction enzyme S subunit</fullName>
        <ecNumber evidence="6">3.1.21.3</ecNumber>
    </submittedName>
</protein>
<evidence type="ECO:0000256" key="2">
    <source>
        <dbReference type="ARBA" id="ARBA00022747"/>
    </source>
</evidence>
<dbReference type="PANTHER" id="PTHR30408:SF12">
    <property type="entry name" value="TYPE I RESTRICTION ENZYME MJAVIII SPECIFICITY SUBUNIT"/>
    <property type="match status" value="1"/>
</dbReference>
<evidence type="ECO:0000259" key="5">
    <source>
        <dbReference type="Pfam" id="PF01420"/>
    </source>
</evidence>
<dbReference type="GO" id="GO:0009035">
    <property type="term" value="F:type I site-specific deoxyribonuclease activity"/>
    <property type="evidence" value="ECO:0007669"/>
    <property type="project" value="UniProtKB-EC"/>
</dbReference>
<evidence type="ECO:0000256" key="3">
    <source>
        <dbReference type="ARBA" id="ARBA00023125"/>
    </source>
</evidence>
<dbReference type="Gene3D" id="3.90.220.20">
    <property type="entry name" value="DNA methylase specificity domains"/>
    <property type="match status" value="2"/>
</dbReference>
<comment type="caution">
    <text evidence="6">The sequence shown here is derived from an EMBL/GenBank/DDBJ whole genome shotgun (WGS) entry which is preliminary data.</text>
</comment>
<dbReference type="Proteomes" id="UP001184230">
    <property type="component" value="Unassembled WGS sequence"/>
</dbReference>
<comment type="similarity">
    <text evidence="1">Belongs to the type-I restriction system S methylase family.</text>
</comment>
<keyword evidence="2" id="KW-0680">Restriction system</keyword>
<dbReference type="InterPro" id="IPR044946">
    <property type="entry name" value="Restrct_endonuc_typeI_TRD_sf"/>
</dbReference>
<evidence type="ECO:0000313" key="7">
    <source>
        <dbReference type="Proteomes" id="UP001184230"/>
    </source>
</evidence>
<evidence type="ECO:0000256" key="1">
    <source>
        <dbReference type="ARBA" id="ARBA00010923"/>
    </source>
</evidence>
<gene>
    <name evidence="6" type="ORF">J2739_003028</name>
</gene>
<dbReference type="InterPro" id="IPR052021">
    <property type="entry name" value="Type-I_RS_S_subunit"/>
</dbReference>
<dbReference type="PANTHER" id="PTHR30408">
    <property type="entry name" value="TYPE-1 RESTRICTION ENZYME ECOKI SPECIFICITY PROTEIN"/>
    <property type="match status" value="1"/>
</dbReference>
<organism evidence="6 7">
    <name type="scientific">Variovorax soli</name>
    <dbReference type="NCBI Taxonomy" id="376815"/>
    <lineage>
        <taxon>Bacteria</taxon>
        <taxon>Pseudomonadati</taxon>
        <taxon>Pseudomonadota</taxon>
        <taxon>Betaproteobacteria</taxon>
        <taxon>Burkholderiales</taxon>
        <taxon>Comamonadaceae</taxon>
        <taxon>Variovorax</taxon>
    </lineage>
</organism>
<feature type="domain" description="Type I restriction modification DNA specificity" evidence="5">
    <location>
        <begin position="51"/>
        <end position="210"/>
    </location>
</feature>
<keyword evidence="7" id="KW-1185">Reference proteome</keyword>
<keyword evidence="3" id="KW-0238">DNA-binding</keyword>
<dbReference type="SUPFAM" id="SSF116734">
    <property type="entry name" value="DNA methylase specificity domain"/>
    <property type="match status" value="2"/>
</dbReference>
<sequence length="445" mass="48636">MSVARPPEDARAEAEAEAEAEGCPVHFAELPDDAGAAANAEFFPLKPAPTSALGEVCEINPRLPKDHGLQDHSEVAFVPMAAVDEISATIAQRLTRPFAEVRKGYTPFAEGDVLFAKITPCMENGKVAVARDLAGGRGFGSTEFHVLRAREAVLPEWVYYFLRQQRFRNAAKRSFTGTAGQQRVPAAHMAAAAIPVPAMVHQRRMVEALGCADSMVRLRRRARALTELMVPALLADMFGDPQSNPKGWPSATLGELLDGIDSGKSPRCHDRPKAENEWGVLRLSALKNALYDESDHKTLPETELPDTRSEVQAGDLLISRKNTRELVGTPAYVWETRGRILLPDLIFRLRLRADAGVNPLYLWALLRAPAIRKGLQLLASGTAASMPNISKERLRTLRVMVPSQALQETFAQRVAALHAIAQQQDAALAHAKKTFEALLARAFGP</sequence>
<feature type="compositionally biased region" description="Basic and acidic residues" evidence="4">
    <location>
        <begin position="1"/>
        <end position="14"/>
    </location>
</feature>
<dbReference type="Pfam" id="PF01420">
    <property type="entry name" value="Methylase_S"/>
    <property type="match status" value="1"/>
</dbReference>
<evidence type="ECO:0000313" key="6">
    <source>
        <dbReference type="EMBL" id="MDR6537255.1"/>
    </source>
</evidence>
<keyword evidence="6" id="KW-0378">Hydrolase</keyword>
<proteinExistence type="inferred from homology"/>
<accession>A0ABU1NGV7</accession>
<reference evidence="6 7" key="1">
    <citation type="submission" date="2023-07" db="EMBL/GenBank/DDBJ databases">
        <title>Sorghum-associated microbial communities from plants grown in Nebraska, USA.</title>
        <authorList>
            <person name="Schachtman D."/>
        </authorList>
    </citation>
    <scope>NUCLEOTIDE SEQUENCE [LARGE SCALE GENOMIC DNA]</scope>
    <source>
        <strain evidence="6 7">DS1781</strain>
    </source>
</reference>
<dbReference type="RefSeq" id="WP_309902982.1">
    <property type="nucleotide sequence ID" value="NZ_JAVDRF010000005.1"/>
</dbReference>
<dbReference type="CDD" id="cd17260">
    <property type="entry name" value="RMtype1_S_EcoEI-TRD1-CR1_like"/>
    <property type="match status" value="1"/>
</dbReference>
<name>A0ABU1NGV7_9BURK</name>
<dbReference type="CDD" id="cd17261">
    <property type="entry name" value="RMtype1_S_EcoKI-TRD2-CR2_like"/>
    <property type="match status" value="1"/>
</dbReference>